<keyword evidence="4" id="KW-0410">Iron transport</keyword>
<evidence type="ECO:0000256" key="5">
    <source>
        <dbReference type="ARBA" id="ARBA00022741"/>
    </source>
</evidence>
<keyword evidence="3" id="KW-1003">Cell membrane</keyword>
<dbReference type="SUPFAM" id="SSF52540">
    <property type="entry name" value="P-loop containing nucleoside triphosphate hydrolases"/>
    <property type="match status" value="1"/>
</dbReference>
<evidence type="ECO:0000256" key="4">
    <source>
        <dbReference type="ARBA" id="ARBA00022496"/>
    </source>
</evidence>
<comment type="caution">
    <text evidence="11">The sequence shown here is derived from an EMBL/GenBank/DDBJ whole genome shotgun (WGS) entry which is preliminary data.</text>
</comment>
<evidence type="ECO:0000256" key="1">
    <source>
        <dbReference type="ARBA" id="ARBA00004202"/>
    </source>
</evidence>
<dbReference type="SMART" id="SM00382">
    <property type="entry name" value="AAA"/>
    <property type="match status" value="1"/>
</dbReference>
<gene>
    <name evidence="11" type="ORF">M0L20_24870</name>
</gene>
<accession>A0ABT0HSI9</accession>
<dbReference type="InterPro" id="IPR051535">
    <property type="entry name" value="Siderophore_ABC-ATPase"/>
</dbReference>
<dbReference type="InterPro" id="IPR027417">
    <property type="entry name" value="P-loop_NTPase"/>
</dbReference>
<keyword evidence="12" id="KW-1185">Reference proteome</keyword>
<dbReference type="PROSITE" id="PS50893">
    <property type="entry name" value="ABC_TRANSPORTER_2"/>
    <property type="match status" value="1"/>
</dbReference>
<proteinExistence type="predicted"/>
<keyword evidence="8" id="KW-0406">Ion transport</keyword>
<evidence type="ECO:0000256" key="6">
    <source>
        <dbReference type="ARBA" id="ARBA00022840"/>
    </source>
</evidence>
<dbReference type="CDD" id="cd03214">
    <property type="entry name" value="ABC_Iron-Siderophores_B12_Hemin"/>
    <property type="match status" value="1"/>
</dbReference>
<keyword evidence="9" id="KW-0472">Membrane</keyword>
<dbReference type="InterPro" id="IPR003439">
    <property type="entry name" value="ABC_transporter-like_ATP-bd"/>
</dbReference>
<evidence type="ECO:0000313" key="11">
    <source>
        <dbReference type="EMBL" id="MCK8495129.1"/>
    </source>
</evidence>
<evidence type="ECO:0000256" key="2">
    <source>
        <dbReference type="ARBA" id="ARBA00022448"/>
    </source>
</evidence>
<protein>
    <submittedName>
        <fullName evidence="11">ABC transporter ATP-binding protein</fullName>
    </submittedName>
</protein>
<dbReference type="GO" id="GO:0005524">
    <property type="term" value="F:ATP binding"/>
    <property type="evidence" value="ECO:0007669"/>
    <property type="project" value="UniProtKB-KW"/>
</dbReference>
<keyword evidence="7" id="KW-0408">Iron</keyword>
<dbReference type="Pfam" id="PF00005">
    <property type="entry name" value="ABC_tran"/>
    <property type="match status" value="1"/>
</dbReference>
<evidence type="ECO:0000256" key="8">
    <source>
        <dbReference type="ARBA" id="ARBA00023065"/>
    </source>
</evidence>
<evidence type="ECO:0000256" key="9">
    <source>
        <dbReference type="ARBA" id="ARBA00023136"/>
    </source>
</evidence>
<organism evidence="11 12">
    <name type="scientific">Spirosoma liriopis</name>
    <dbReference type="NCBI Taxonomy" id="2937440"/>
    <lineage>
        <taxon>Bacteria</taxon>
        <taxon>Pseudomonadati</taxon>
        <taxon>Bacteroidota</taxon>
        <taxon>Cytophagia</taxon>
        <taxon>Cytophagales</taxon>
        <taxon>Cytophagaceae</taxon>
        <taxon>Spirosoma</taxon>
    </lineage>
</organism>
<dbReference type="Gene3D" id="3.40.50.300">
    <property type="entry name" value="P-loop containing nucleotide triphosphate hydrolases"/>
    <property type="match status" value="1"/>
</dbReference>
<dbReference type="Proteomes" id="UP001202180">
    <property type="component" value="Unassembled WGS sequence"/>
</dbReference>
<keyword evidence="6 11" id="KW-0067">ATP-binding</keyword>
<name>A0ABT0HSI9_9BACT</name>
<comment type="subcellular location">
    <subcellularLocation>
        <location evidence="1">Cell membrane</location>
        <topology evidence="1">Peripheral membrane protein</topology>
    </subcellularLocation>
</comment>
<evidence type="ECO:0000256" key="3">
    <source>
        <dbReference type="ARBA" id="ARBA00022475"/>
    </source>
</evidence>
<evidence type="ECO:0000259" key="10">
    <source>
        <dbReference type="PROSITE" id="PS50893"/>
    </source>
</evidence>
<evidence type="ECO:0000313" key="12">
    <source>
        <dbReference type="Proteomes" id="UP001202180"/>
    </source>
</evidence>
<dbReference type="EMBL" id="JALPRF010000006">
    <property type="protein sequence ID" value="MCK8495129.1"/>
    <property type="molecule type" value="Genomic_DNA"/>
</dbReference>
<dbReference type="InterPro" id="IPR003593">
    <property type="entry name" value="AAA+_ATPase"/>
</dbReference>
<evidence type="ECO:0000256" key="7">
    <source>
        <dbReference type="ARBA" id="ARBA00023004"/>
    </source>
</evidence>
<sequence length="353" mass="38872">MDQQQPLLSTKALTIGYLRSRQVSRTVAKSLDVSLWAGQLVCLLGPNGAGKSTLMRTLAGLQDPLGGQIFVTGQELAQLSPTALAQKLSLVLAERVDTGNLLVRELVALGRTPHTGWFGNLTISDHEQVQNALEMTETLGFAHRRLHELSDGERQKVMLARALAQDTDLILLDEPTAHLDLPNRVEMMRLLHRLSRQTQKAILLSTHELDLALQTADKLWLLDANGHLAVGAPEDLVLTGAFEITFAKEGFSFDRNTGTFTMHANEIGPTLHLTGDENLLFWTRRALYREGFIVGPSNEAVCTITASNQSGRATWQYTMNGHDSVFFSITDLLASLQELKNNSVLTTKSVLKQ</sequence>
<reference evidence="11 12" key="1">
    <citation type="submission" date="2022-04" db="EMBL/GenBank/DDBJ databases">
        <title>Spirosoma sp. strain RP8 genome sequencing and assembly.</title>
        <authorList>
            <person name="Jung Y."/>
        </authorList>
    </citation>
    <scope>NUCLEOTIDE SEQUENCE [LARGE SCALE GENOMIC DNA]</scope>
    <source>
        <strain evidence="11 12">RP8</strain>
    </source>
</reference>
<dbReference type="PANTHER" id="PTHR42771:SF2">
    <property type="entry name" value="IRON(3+)-HYDROXAMATE IMPORT ATP-BINDING PROTEIN FHUC"/>
    <property type="match status" value="1"/>
</dbReference>
<keyword evidence="2" id="KW-0813">Transport</keyword>
<dbReference type="RefSeq" id="WP_248479812.1">
    <property type="nucleotide sequence ID" value="NZ_JALPRF010000006.1"/>
</dbReference>
<feature type="domain" description="ABC transporter" evidence="10">
    <location>
        <begin position="10"/>
        <end position="249"/>
    </location>
</feature>
<keyword evidence="5" id="KW-0547">Nucleotide-binding</keyword>
<dbReference type="PANTHER" id="PTHR42771">
    <property type="entry name" value="IRON(3+)-HYDROXAMATE IMPORT ATP-BINDING PROTEIN FHUC"/>
    <property type="match status" value="1"/>
</dbReference>